<keyword evidence="3" id="KW-0186">Copper</keyword>
<dbReference type="InterPro" id="IPR002355">
    <property type="entry name" value="Cu_oxidase_Cu_BS"/>
</dbReference>
<keyword evidence="1" id="KW-0479">Metal-binding</keyword>
<dbReference type="PANTHER" id="PTHR11709:SF394">
    <property type="entry name" value="FI03373P-RELATED"/>
    <property type="match status" value="1"/>
</dbReference>
<dbReference type="SUPFAM" id="SSF49503">
    <property type="entry name" value="Cupredoxins"/>
    <property type="match status" value="3"/>
</dbReference>
<feature type="transmembrane region" description="Helical" evidence="5">
    <location>
        <begin position="228"/>
        <end position="249"/>
    </location>
</feature>
<proteinExistence type="predicted"/>
<evidence type="ECO:0000259" key="6">
    <source>
        <dbReference type="Pfam" id="PF07731"/>
    </source>
</evidence>
<dbReference type="PROSITE" id="PS00080">
    <property type="entry name" value="MULTICOPPER_OXIDASE2"/>
    <property type="match status" value="1"/>
</dbReference>
<evidence type="ECO:0000256" key="3">
    <source>
        <dbReference type="ARBA" id="ARBA00023008"/>
    </source>
</evidence>
<dbReference type="InterPro" id="IPR011706">
    <property type="entry name" value="Cu-oxidase_C"/>
</dbReference>
<evidence type="ECO:0000313" key="8">
    <source>
        <dbReference type="EMBL" id="XDV72640.1"/>
    </source>
</evidence>
<feature type="transmembrane region" description="Helical" evidence="5">
    <location>
        <begin position="52"/>
        <end position="82"/>
    </location>
</feature>
<dbReference type="Gene3D" id="2.60.40.420">
    <property type="entry name" value="Cupredoxins - blue copper proteins"/>
    <property type="match status" value="3"/>
</dbReference>
<reference evidence="8" key="1">
    <citation type="submission" date="2024-07" db="EMBL/GenBank/DDBJ databases">
        <authorList>
            <person name="Li J."/>
            <person name="Wei H."/>
            <person name="Ma J."/>
        </authorList>
    </citation>
    <scope>NUCLEOTIDE SEQUENCE</scope>
    <source>
        <strain evidence="8">AMU7</strain>
    </source>
</reference>
<keyword evidence="5" id="KW-1133">Transmembrane helix</keyword>
<keyword evidence="5" id="KW-0812">Transmembrane</keyword>
<protein>
    <submittedName>
        <fullName evidence="8">Multicopper oxidase family protein</fullName>
    </submittedName>
</protein>
<evidence type="ECO:0000256" key="4">
    <source>
        <dbReference type="SAM" id="MobiDB-lite"/>
    </source>
</evidence>
<evidence type="ECO:0000256" key="1">
    <source>
        <dbReference type="ARBA" id="ARBA00022723"/>
    </source>
</evidence>
<feature type="domain" description="Plastocyanin-like" evidence="7">
    <location>
        <begin position="302"/>
        <end position="413"/>
    </location>
</feature>
<dbReference type="InterPro" id="IPR008972">
    <property type="entry name" value="Cupredoxin"/>
</dbReference>
<dbReference type="AlphaFoldDB" id="A0AB39YSI0"/>
<keyword evidence="5" id="KW-0472">Membrane</keyword>
<feature type="transmembrane region" description="Helical" evidence="5">
    <location>
        <begin position="88"/>
        <end position="109"/>
    </location>
</feature>
<feature type="compositionally biased region" description="Basic residues" evidence="4">
    <location>
        <begin position="192"/>
        <end position="201"/>
    </location>
</feature>
<feature type="region of interest" description="Disordered" evidence="4">
    <location>
        <begin position="192"/>
        <end position="221"/>
    </location>
</feature>
<dbReference type="EMBL" id="CP165735">
    <property type="protein sequence ID" value="XDV72640.1"/>
    <property type="molecule type" value="Genomic_DNA"/>
</dbReference>
<feature type="domain" description="Plastocyanin-like" evidence="6">
    <location>
        <begin position="599"/>
        <end position="701"/>
    </location>
</feature>
<sequence length="721" mass="75682">MTTSQLLAVDLVLSVLSAGAWITAVWLTVWLTASSTRSTTNRDMATSRAAGLGVLVVVAAVALTVARYAVLPALVAGSWWFASERTTINLPLTAIPAAWAALAGVPYLLRRRNTGSSLDGTKPPRPGRGKTAWSREWTVLAMVAAAASAVASLALTFILGPFPAPWSLAVLLSLMALTVLLAKLALFTPHRPSPRRLNRSKRGVEGGIAPGPEDRTSGPPPWGRRPTAAAAVAGLMACTAFGSGVFAWLGSRSADGAVIAAAVGHHEGGNATLADPTPVTSLLGESPANPVLRRYELTARVEQVTLPSGQRTEAWTFGSLPGPALEATLGEVMEVELKNRDVAAGVTLHWHGYDVPNAMDGVAGATQDAVMPGQSMTYRFTAAQAGTYWYHTHQDSAEGVRKGLYGAFVVHDPTVSRAEMDIVVAGHDLSGLGLLGSSDRKSMYSAAPGSSVRMRLINTDSLPQRYLVEGTSFRAVAVDGTEVNQPGEVSGKLVRLGAGGRVDIAFTMTDRPVALRSDSASSAVVVIAPSGVPGSGAAEMSVPGKAPTGVFNTTPVLDLLEYGKPLVGKKAGSDGVAITREEVVVLDRQFRFVNGIPRYAFTVNGAAYPLVPSIDVALGDTVKVTVVNRTADPHPMHPHGHHVQVLSRNGVVPTGSPLVLDTVDVLPGEVWELLLHADNPGIWMDHCHNLDHAAEGMMMLLKYQGVSSPFVHGGHSGNRPE</sequence>
<evidence type="ECO:0000256" key="5">
    <source>
        <dbReference type="SAM" id="Phobius"/>
    </source>
</evidence>
<feature type="transmembrane region" description="Helical" evidence="5">
    <location>
        <begin position="137"/>
        <end position="160"/>
    </location>
</feature>
<dbReference type="InterPro" id="IPR045087">
    <property type="entry name" value="Cu-oxidase_fam"/>
</dbReference>
<dbReference type="CDD" id="cd04202">
    <property type="entry name" value="CuRO_D2_2dMcoN_like"/>
    <property type="match status" value="1"/>
</dbReference>
<feature type="transmembrane region" description="Helical" evidence="5">
    <location>
        <begin position="6"/>
        <end position="31"/>
    </location>
</feature>
<evidence type="ECO:0000256" key="2">
    <source>
        <dbReference type="ARBA" id="ARBA00023002"/>
    </source>
</evidence>
<dbReference type="InterPro" id="IPR011707">
    <property type="entry name" value="Cu-oxidase-like_N"/>
</dbReference>
<gene>
    <name evidence="8" type="ORF">ABQM86_05620</name>
</gene>
<dbReference type="PANTHER" id="PTHR11709">
    <property type="entry name" value="MULTI-COPPER OXIDASE"/>
    <property type="match status" value="1"/>
</dbReference>
<dbReference type="RefSeq" id="WP_369746122.1">
    <property type="nucleotide sequence ID" value="NZ_CP165735.1"/>
</dbReference>
<dbReference type="GO" id="GO:0016491">
    <property type="term" value="F:oxidoreductase activity"/>
    <property type="evidence" value="ECO:0007669"/>
    <property type="project" value="UniProtKB-KW"/>
</dbReference>
<accession>A0AB39YSI0</accession>
<organism evidence="8">
    <name type="scientific">Paenarthrobacter sp. AMU7</name>
    <dbReference type="NCBI Taxonomy" id="3162492"/>
    <lineage>
        <taxon>Bacteria</taxon>
        <taxon>Bacillati</taxon>
        <taxon>Actinomycetota</taxon>
        <taxon>Actinomycetes</taxon>
        <taxon>Micrococcales</taxon>
        <taxon>Micrococcaceae</taxon>
        <taxon>Paenarthrobacter</taxon>
    </lineage>
</organism>
<feature type="transmembrane region" description="Helical" evidence="5">
    <location>
        <begin position="166"/>
        <end position="186"/>
    </location>
</feature>
<dbReference type="Pfam" id="PF07732">
    <property type="entry name" value="Cu-oxidase_3"/>
    <property type="match status" value="1"/>
</dbReference>
<name>A0AB39YSI0_9MICC</name>
<evidence type="ECO:0000259" key="7">
    <source>
        <dbReference type="Pfam" id="PF07732"/>
    </source>
</evidence>
<keyword evidence="2" id="KW-0560">Oxidoreductase</keyword>
<dbReference type="Pfam" id="PF07731">
    <property type="entry name" value="Cu-oxidase_2"/>
    <property type="match status" value="1"/>
</dbReference>
<dbReference type="GO" id="GO:0005507">
    <property type="term" value="F:copper ion binding"/>
    <property type="evidence" value="ECO:0007669"/>
    <property type="project" value="InterPro"/>
</dbReference>